<reference evidence="1" key="1">
    <citation type="journal article" date="2021" name="Proc. Natl. Acad. Sci. U.S.A.">
        <title>A Catalog of Tens of Thousands of Viruses from Human Metagenomes Reveals Hidden Associations with Chronic Diseases.</title>
        <authorList>
            <person name="Tisza M.J."/>
            <person name="Buck C.B."/>
        </authorList>
    </citation>
    <scope>NUCLEOTIDE SEQUENCE</scope>
    <source>
        <strain evidence="1">CtDEu7</strain>
    </source>
</reference>
<protein>
    <submittedName>
        <fullName evidence="1">Uncharacterized protein</fullName>
    </submittedName>
</protein>
<proteinExistence type="predicted"/>
<evidence type="ECO:0000313" key="1">
    <source>
        <dbReference type="EMBL" id="DAD85819.1"/>
    </source>
</evidence>
<dbReference type="EMBL" id="BK014988">
    <property type="protein sequence ID" value="DAD85819.1"/>
    <property type="molecule type" value="Genomic_DNA"/>
</dbReference>
<organism evidence="1">
    <name type="scientific">Inoviridae sp. ctDEu7</name>
    <dbReference type="NCBI Taxonomy" id="2826759"/>
    <lineage>
        <taxon>Viruses</taxon>
        <taxon>Monodnaviria</taxon>
        <taxon>Loebvirae</taxon>
        <taxon>Hofneiviricota</taxon>
        <taxon>Faserviricetes</taxon>
        <taxon>Tubulavirales</taxon>
        <taxon>Inoviridae</taxon>
    </lineage>
</organism>
<name>A0A8S5MV92_9VIRU</name>
<accession>A0A8S5MV92</accession>
<sequence>MSTHLLLADFLAKTPLRLWAAHTPSRLFFIRS</sequence>